<comment type="caution">
    <text evidence="2">The sequence shown here is derived from an EMBL/GenBank/DDBJ whole genome shotgun (WGS) entry which is preliminary data.</text>
</comment>
<organism evidence="2 3">
    <name type="scientific">Plantactinospora mayteni</name>
    <dbReference type="NCBI Taxonomy" id="566021"/>
    <lineage>
        <taxon>Bacteria</taxon>
        <taxon>Bacillati</taxon>
        <taxon>Actinomycetota</taxon>
        <taxon>Actinomycetes</taxon>
        <taxon>Micromonosporales</taxon>
        <taxon>Micromonosporaceae</taxon>
        <taxon>Plantactinospora</taxon>
    </lineage>
</organism>
<gene>
    <name evidence="2" type="ORF">Pma05_68250</name>
</gene>
<feature type="region of interest" description="Disordered" evidence="1">
    <location>
        <begin position="1"/>
        <end position="20"/>
    </location>
</feature>
<accession>A0ABQ4F012</accession>
<dbReference type="Proteomes" id="UP000621500">
    <property type="component" value="Unassembled WGS sequence"/>
</dbReference>
<proteinExistence type="predicted"/>
<evidence type="ECO:0000256" key="1">
    <source>
        <dbReference type="SAM" id="MobiDB-lite"/>
    </source>
</evidence>
<name>A0ABQ4F012_9ACTN</name>
<reference evidence="2 3" key="1">
    <citation type="submission" date="2021-01" db="EMBL/GenBank/DDBJ databases">
        <title>Whole genome shotgun sequence of Plantactinospora mayteni NBRC 109088.</title>
        <authorList>
            <person name="Komaki H."/>
            <person name="Tamura T."/>
        </authorList>
    </citation>
    <scope>NUCLEOTIDE SEQUENCE [LARGE SCALE GENOMIC DNA]</scope>
    <source>
        <strain evidence="2 3">NBRC 109088</strain>
    </source>
</reference>
<keyword evidence="3" id="KW-1185">Reference proteome</keyword>
<protein>
    <submittedName>
        <fullName evidence="2">Uncharacterized protein</fullName>
    </submittedName>
</protein>
<evidence type="ECO:0000313" key="3">
    <source>
        <dbReference type="Proteomes" id="UP000621500"/>
    </source>
</evidence>
<dbReference type="EMBL" id="BONX01000052">
    <property type="protein sequence ID" value="GIH00253.1"/>
    <property type="molecule type" value="Genomic_DNA"/>
</dbReference>
<feature type="region of interest" description="Disordered" evidence="1">
    <location>
        <begin position="58"/>
        <end position="82"/>
    </location>
</feature>
<sequence length="82" mass="8317">MRQQARADVGDADLRREPGGGAWVVAGQELRCRAGQRGEPGHGVGGAGADLVGQAEHAGGFTIDPDHDRGTASPLQFVNGGA</sequence>
<feature type="compositionally biased region" description="Basic and acidic residues" evidence="1">
    <location>
        <begin position="8"/>
        <end position="18"/>
    </location>
</feature>
<evidence type="ECO:0000313" key="2">
    <source>
        <dbReference type="EMBL" id="GIH00253.1"/>
    </source>
</evidence>